<gene>
    <name evidence="1" type="ORF">FNK824_LOCUS35125</name>
</gene>
<protein>
    <submittedName>
        <fullName evidence="1">Uncharacterized protein</fullName>
    </submittedName>
</protein>
<sequence length="22" mass="2590">MTDNKRLNLSPKDEALLILEYL</sequence>
<organism evidence="1 2">
    <name type="scientific">Rotaria sordida</name>
    <dbReference type="NCBI Taxonomy" id="392033"/>
    <lineage>
        <taxon>Eukaryota</taxon>
        <taxon>Metazoa</taxon>
        <taxon>Spiralia</taxon>
        <taxon>Gnathifera</taxon>
        <taxon>Rotifera</taxon>
        <taxon>Eurotatoria</taxon>
        <taxon>Bdelloidea</taxon>
        <taxon>Philodinida</taxon>
        <taxon>Philodinidae</taxon>
        <taxon>Rotaria</taxon>
    </lineage>
</organism>
<proteinExistence type="predicted"/>
<feature type="non-terminal residue" evidence="1">
    <location>
        <position position="22"/>
    </location>
</feature>
<reference evidence="1" key="1">
    <citation type="submission" date="2021-02" db="EMBL/GenBank/DDBJ databases">
        <authorList>
            <person name="Nowell W R."/>
        </authorList>
    </citation>
    <scope>NUCLEOTIDE SEQUENCE</scope>
</reference>
<comment type="caution">
    <text evidence="1">The sequence shown here is derived from an EMBL/GenBank/DDBJ whole genome shotgun (WGS) entry which is preliminary data.</text>
</comment>
<dbReference type="Proteomes" id="UP000663874">
    <property type="component" value="Unassembled WGS sequence"/>
</dbReference>
<evidence type="ECO:0000313" key="1">
    <source>
        <dbReference type="EMBL" id="CAF4179244.1"/>
    </source>
</evidence>
<name>A0A820AP37_9BILA</name>
<dbReference type="AlphaFoldDB" id="A0A820AP37"/>
<accession>A0A820AP37</accession>
<dbReference type="EMBL" id="CAJOBE010014525">
    <property type="protein sequence ID" value="CAF4179244.1"/>
    <property type="molecule type" value="Genomic_DNA"/>
</dbReference>
<evidence type="ECO:0000313" key="2">
    <source>
        <dbReference type="Proteomes" id="UP000663874"/>
    </source>
</evidence>